<dbReference type="HAMAP" id="MF_00090">
    <property type="entry name" value="PIMT"/>
    <property type="match status" value="1"/>
</dbReference>
<dbReference type="GO" id="GO:0004719">
    <property type="term" value="F:protein-L-isoaspartate (D-aspartate) O-methyltransferase activity"/>
    <property type="evidence" value="ECO:0007669"/>
    <property type="project" value="UniProtKB-UniRule"/>
</dbReference>
<organism evidence="8 9">
    <name type="scientific">Candidatus Desulfovibrio intestinipullorum</name>
    <dbReference type="NCBI Taxonomy" id="2838536"/>
    <lineage>
        <taxon>Bacteria</taxon>
        <taxon>Pseudomonadati</taxon>
        <taxon>Thermodesulfobacteriota</taxon>
        <taxon>Desulfovibrionia</taxon>
        <taxon>Desulfovibrionales</taxon>
        <taxon>Desulfovibrionaceae</taxon>
        <taxon>Desulfovibrio</taxon>
    </lineage>
</organism>
<evidence type="ECO:0000256" key="3">
    <source>
        <dbReference type="ARBA" id="ARBA00022490"/>
    </source>
</evidence>
<dbReference type="Proteomes" id="UP000886752">
    <property type="component" value="Unassembled WGS sequence"/>
</dbReference>
<evidence type="ECO:0000256" key="7">
    <source>
        <dbReference type="HAMAP-Rule" id="MF_00090"/>
    </source>
</evidence>
<comment type="caution">
    <text evidence="8">The sequence shown here is derived from an EMBL/GenBank/DDBJ whole genome shotgun (WGS) entry which is preliminary data.</text>
</comment>
<evidence type="ECO:0000256" key="2">
    <source>
        <dbReference type="ARBA" id="ARBA00005369"/>
    </source>
</evidence>
<dbReference type="PANTHER" id="PTHR11579">
    <property type="entry name" value="PROTEIN-L-ISOASPARTATE O-METHYLTRANSFERASE"/>
    <property type="match status" value="1"/>
</dbReference>
<gene>
    <name evidence="7" type="primary">pcm</name>
    <name evidence="8" type="ORF">H9894_09270</name>
</gene>
<dbReference type="FunFam" id="3.40.50.150:FF:000010">
    <property type="entry name" value="Protein-L-isoaspartate O-methyltransferase"/>
    <property type="match status" value="1"/>
</dbReference>
<dbReference type="EC" id="2.1.1.77" evidence="7"/>
<dbReference type="PANTHER" id="PTHR11579:SF0">
    <property type="entry name" value="PROTEIN-L-ISOASPARTATE(D-ASPARTATE) O-METHYLTRANSFERASE"/>
    <property type="match status" value="1"/>
</dbReference>
<keyword evidence="3 7" id="KW-0963">Cytoplasm</keyword>
<dbReference type="GO" id="GO:0030091">
    <property type="term" value="P:protein repair"/>
    <property type="evidence" value="ECO:0007669"/>
    <property type="project" value="UniProtKB-UniRule"/>
</dbReference>
<evidence type="ECO:0000313" key="9">
    <source>
        <dbReference type="Proteomes" id="UP000886752"/>
    </source>
</evidence>
<sequence>MTAGDQPPCTDGSAQRLDPRRLRQRMTEALTRQGLGDAAVLAAMAEVPRHLFADEALTARAYDLATLPIGKGQTMSNPCTVARMTTLLQLSPGMTVLEIGTGSGYQAAVLATMGCRVYTAERLPELYERTRDLLRRLGYTDIVPMLGDGTLGCPKMAPFARIIVTASGPAIPGPLIEQLDEGGIMVIPVGESGSQRLKRVFKKAGRLYEQDCGPAAFVDLVGDHGWQAASCQTPHY</sequence>
<evidence type="ECO:0000256" key="6">
    <source>
        <dbReference type="ARBA" id="ARBA00022691"/>
    </source>
</evidence>
<comment type="similarity">
    <text evidence="2 7">Belongs to the methyltransferase superfamily. L-isoaspartyl/D-aspartyl protein methyltransferase family.</text>
</comment>
<comment type="subcellular location">
    <subcellularLocation>
        <location evidence="1 7">Cytoplasm</location>
    </subcellularLocation>
</comment>
<protein>
    <recommendedName>
        <fullName evidence="7">Protein-L-isoaspartate O-methyltransferase</fullName>
        <ecNumber evidence="7">2.1.1.77</ecNumber>
    </recommendedName>
    <alternativeName>
        <fullName evidence="7">L-isoaspartyl protein carboxyl methyltransferase</fullName>
    </alternativeName>
    <alternativeName>
        <fullName evidence="7">Protein L-isoaspartyl methyltransferase</fullName>
    </alternativeName>
    <alternativeName>
        <fullName evidence="7">Protein-beta-aspartate methyltransferase</fullName>
        <shortName evidence="7">PIMT</shortName>
    </alternativeName>
</protein>
<dbReference type="SUPFAM" id="SSF53335">
    <property type="entry name" value="S-adenosyl-L-methionine-dependent methyltransferases"/>
    <property type="match status" value="1"/>
</dbReference>
<evidence type="ECO:0000313" key="8">
    <source>
        <dbReference type="EMBL" id="HIW01358.1"/>
    </source>
</evidence>
<keyword evidence="4 7" id="KW-0489">Methyltransferase</keyword>
<name>A0A9D1PXZ3_9BACT</name>
<keyword evidence="5 7" id="KW-0808">Transferase</keyword>
<keyword evidence="6 7" id="KW-0949">S-adenosyl-L-methionine</keyword>
<comment type="function">
    <text evidence="7">Catalyzes the methyl esterification of L-isoaspartyl residues in peptides and proteins that result from spontaneous decomposition of normal L-aspartyl and L-asparaginyl residues. It plays a role in the repair and/or degradation of damaged proteins.</text>
</comment>
<dbReference type="GO" id="GO:0032259">
    <property type="term" value="P:methylation"/>
    <property type="evidence" value="ECO:0007669"/>
    <property type="project" value="UniProtKB-KW"/>
</dbReference>
<evidence type="ECO:0000256" key="4">
    <source>
        <dbReference type="ARBA" id="ARBA00022603"/>
    </source>
</evidence>
<dbReference type="CDD" id="cd02440">
    <property type="entry name" value="AdoMet_MTases"/>
    <property type="match status" value="1"/>
</dbReference>
<dbReference type="NCBIfam" id="NF001453">
    <property type="entry name" value="PRK00312.1"/>
    <property type="match status" value="1"/>
</dbReference>
<dbReference type="InterPro" id="IPR029063">
    <property type="entry name" value="SAM-dependent_MTases_sf"/>
</dbReference>
<accession>A0A9D1PXZ3</accession>
<comment type="catalytic activity">
    <reaction evidence="7">
        <text>[protein]-L-isoaspartate + S-adenosyl-L-methionine = [protein]-L-isoaspartate alpha-methyl ester + S-adenosyl-L-homocysteine</text>
        <dbReference type="Rhea" id="RHEA:12705"/>
        <dbReference type="Rhea" id="RHEA-COMP:12143"/>
        <dbReference type="Rhea" id="RHEA-COMP:12144"/>
        <dbReference type="ChEBI" id="CHEBI:57856"/>
        <dbReference type="ChEBI" id="CHEBI:59789"/>
        <dbReference type="ChEBI" id="CHEBI:90596"/>
        <dbReference type="ChEBI" id="CHEBI:90598"/>
        <dbReference type="EC" id="2.1.1.77"/>
    </reaction>
</comment>
<dbReference type="NCBIfam" id="TIGR00080">
    <property type="entry name" value="pimt"/>
    <property type="match status" value="1"/>
</dbReference>
<reference evidence="8" key="1">
    <citation type="journal article" date="2021" name="PeerJ">
        <title>Extensive microbial diversity within the chicken gut microbiome revealed by metagenomics and culture.</title>
        <authorList>
            <person name="Gilroy R."/>
            <person name="Ravi A."/>
            <person name="Getino M."/>
            <person name="Pursley I."/>
            <person name="Horton D.L."/>
            <person name="Alikhan N.F."/>
            <person name="Baker D."/>
            <person name="Gharbi K."/>
            <person name="Hall N."/>
            <person name="Watson M."/>
            <person name="Adriaenssens E.M."/>
            <person name="Foster-Nyarko E."/>
            <person name="Jarju S."/>
            <person name="Secka A."/>
            <person name="Antonio M."/>
            <person name="Oren A."/>
            <person name="Chaudhuri R.R."/>
            <person name="La Ragione R."/>
            <person name="Hildebrand F."/>
            <person name="Pallen M.J."/>
        </authorList>
    </citation>
    <scope>NUCLEOTIDE SEQUENCE</scope>
    <source>
        <strain evidence="8">ChiHecec2B26-446</strain>
    </source>
</reference>
<dbReference type="EMBL" id="DXHV01000078">
    <property type="protein sequence ID" value="HIW01358.1"/>
    <property type="molecule type" value="Genomic_DNA"/>
</dbReference>
<dbReference type="Pfam" id="PF01135">
    <property type="entry name" value="PCMT"/>
    <property type="match status" value="1"/>
</dbReference>
<feature type="active site" evidence="7">
    <location>
        <position position="76"/>
    </location>
</feature>
<dbReference type="AlphaFoldDB" id="A0A9D1PXZ3"/>
<evidence type="ECO:0000256" key="5">
    <source>
        <dbReference type="ARBA" id="ARBA00022679"/>
    </source>
</evidence>
<proteinExistence type="inferred from homology"/>
<evidence type="ECO:0000256" key="1">
    <source>
        <dbReference type="ARBA" id="ARBA00004496"/>
    </source>
</evidence>
<dbReference type="GO" id="GO:0005737">
    <property type="term" value="C:cytoplasm"/>
    <property type="evidence" value="ECO:0007669"/>
    <property type="project" value="UniProtKB-SubCell"/>
</dbReference>
<dbReference type="Gene3D" id="3.40.50.150">
    <property type="entry name" value="Vaccinia Virus protein VP39"/>
    <property type="match status" value="1"/>
</dbReference>
<dbReference type="InterPro" id="IPR000682">
    <property type="entry name" value="PCMT"/>
</dbReference>
<reference evidence="8" key="2">
    <citation type="submission" date="2021-04" db="EMBL/GenBank/DDBJ databases">
        <authorList>
            <person name="Gilroy R."/>
        </authorList>
    </citation>
    <scope>NUCLEOTIDE SEQUENCE</scope>
    <source>
        <strain evidence="8">ChiHecec2B26-446</strain>
    </source>
</reference>